<feature type="transmembrane region" description="Helical" evidence="9">
    <location>
        <begin position="167"/>
        <end position="188"/>
    </location>
</feature>
<keyword evidence="4 8" id="KW-0297">G-protein coupled receptor</keyword>
<keyword evidence="5 9" id="KW-0472">Membrane</keyword>
<keyword evidence="2 8" id="KW-0812">Transmembrane</keyword>
<evidence type="ECO:0000256" key="8">
    <source>
        <dbReference type="RuleBase" id="RU000688"/>
    </source>
</evidence>
<evidence type="ECO:0000256" key="2">
    <source>
        <dbReference type="ARBA" id="ARBA00022692"/>
    </source>
</evidence>
<evidence type="ECO:0000313" key="11">
    <source>
        <dbReference type="Proteomes" id="UP000025227"/>
    </source>
</evidence>
<dbReference type="InterPro" id="IPR000276">
    <property type="entry name" value="GPCR_Rhodpsn"/>
</dbReference>
<dbReference type="PROSITE" id="PS00237">
    <property type="entry name" value="G_PROTEIN_RECEP_F1_1"/>
    <property type="match status" value="1"/>
</dbReference>
<evidence type="ECO:0000313" key="12">
    <source>
        <dbReference type="WBParaSite" id="HCON_00116710-00001"/>
    </source>
</evidence>
<dbReference type="AlphaFoldDB" id="A0A7I4YPB3"/>
<name>A0A7I4YPB3_HAECO</name>
<dbReference type="GO" id="GO:0016020">
    <property type="term" value="C:membrane"/>
    <property type="evidence" value="ECO:0007669"/>
    <property type="project" value="UniProtKB-SubCell"/>
</dbReference>
<dbReference type="PANTHER" id="PTHR10489:SF932">
    <property type="entry name" value="G-PROTEIN COUPLED RECEPTORS FAMILY 1 PROFILE DOMAIN-CONTAINING PROTEIN"/>
    <property type="match status" value="1"/>
</dbReference>
<dbReference type="Gene3D" id="1.20.1070.10">
    <property type="entry name" value="Rhodopsin 7-helix transmembrane proteins"/>
    <property type="match status" value="1"/>
</dbReference>
<reference evidence="12" key="1">
    <citation type="submission" date="2020-12" db="UniProtKB">
        <authorList>
            <consortium name="WormBaseParasite"/>
        </authorList>
    </citation>
    <scope>IDENTIFICATION</scope>
    <source>
        <strain evidence="12">MHco3</strain>
    </source>
</reference>
<evidence type="ECO:0000256" key="5">
    <source>
        <dbReference type="ARBA" id="ARBA00023136"/>
    </source>
</evidence>
<dbReference type="SMART" id="SM01381">
    <property type="entry name" value="7TM_GPCR_Srsx"/>
    <property type="match status" value="1"/>
</dbReference>
<keyword evidence="3 9" id="KW-1133">Transmembrane helix</keyword>
<proteinExistence type="inferred from homology"/>
<keyword evidence="6 8" id="KW-0675">Receptor</keyword>
<evidence type="ECO:0000259" key="10">
    <source>
        <dbReference type="PROSITE" id="PS50262"/>
    </source>
</evidence>
<dbReference type="InterPro" id="IPR050119">
    <property type="entry name" value="CCR1-9-like"/>
</dbReference>
<comment type="subcellular location">
    <subcellularLocation>
        <location evidence="1">Membrane</location>
        <topology evidence="1">Multi-pass membrane protein</topology>
    </subcellularLocation>
</comment>
<feature type="transmembrane region" description="Helical" evidence="9">
    <location>
        <begin position="127"/>
        <end position="147"/>
    </location>
</feature>
<dbReference type="PRINTS" id="PR00237">
    <property type="entry name" value="GPCRRHODOPSN"/>
</dbReference>
<dbReference type="PROSITE" id="PS50262">
    <property type="entry name" value="G_PROTEIN_RECEP_F1_2"/>
    <property type="match status" value="1"/>
</dbReference>
<evidence type="ECO:0000256" key="6">
    <source>
        <dbReference type="ARBA" id="ARBA00023170"/>
    </source>
</evidence>
<keyword evidence="7 8" id="KW-0807">Transducer</keyword>
<feature type="transmembrane region" description="Helical" evidence="9">
    <location>
        <begin position="290"/>
        <end position="307"/>
    </location>
</feature>
<dbReference type="GO" id="GO:0004930">
    <property type="term" value="F:G protein-coupled receptor activity"/>
    <property type="evidence" value="ECO:0007669"/>
    <property type="project" value="UniProtKB-KW"/>
</dbReference>
<feature type="transmembrane region" description="Helical" evidence="9">
    <location>
        <begin position="327"/>
        <end position="350"/>
    </location>
</feature>
<dbReference type="Proteomes" id="UP000025227">
    <property type="component" value="Unplaced"/>
</dbReference>
<keyword evidence="11" id="KW-1185">Reference proteome</keyword>
<dbReference type="Pfam" id="PF00001">
    <property type="entry name" value="7tm_1"/>
    <property type="match status" value="1"/>
</dbReference>
<sequence length="470" mass="52797">MHNFTLPFAPDCRSMENSTLANETLEVSAITSRATLKLSLSIAYLILFVVGTIGNGIVIVMIINVLTSMRRTSMRGKRHSLSNTNHVFIYVLGLSFVDLVVILHLPFLVVDLLKGQWLFGVAMCKLYWFGESISKLLSSFIMTVLSWDRYLAVCSPVKSMRVRSNCVALLVLLTCSLLAVILLLPVLIQSSVFRINKMSMMPLLEHSEELRLSDMQGTTISKCVFDSDAMFTLYTFMIGFALPAILITLFYSRVIHKVQKSSRNMHGGRTTVQGGRDPTSTRVQQVTKRIVAVILFYFLCWTPQWTLNIMSQFNMIHVSWMTPALSAMFFVAHLLVCFNSAANPVLYALINRELRQQHVMAMQRKRQSFTHATHDALEISQNLPRGSTAALSVVSIEIKRNTCWKRMKRSLYGLKTSVLQVSVKKRSRTPSGASVLSVEPLKDSLTTSLPLPPPASQIPEIMVTDSDDYL</sequence>
<dbReference type="InterPro" id="IPR017452">
    <property type="entry name" value="GPCR_Rhodpsn_7TM"/>
</dbReference>
<protein>
    <submittedName>
        <fullName evidence="12">G_PROTEIN_RECEP_F1_2 domain-containing protein</fullName>
    </submittedName>
</protein>
<feature type="domain" description="G-protein coupled receptors family 1 profile" evidence="10">
    <location>
        <begin position="54"/>
        <end position="347"/>
    </location>
</feature>
<comment type="similarity">
    <text evidence="8">Belongs to the G-protein coupled receptor 1 family.</text>
</comment>
<evidence type="ECO:0000256" key="3">
    <source>
        <dbReference type="ARBA" id="ARBA00022989"/>
    </source>
</evidence>
<organism evidence="11 12">
    <name type="scientific">Haemonchus contortus</name>
    <name type="common">Barber pole worm</name>
    <dbReference type="NCBI Taxonomy" id="6289"/>
    <lineage>
        <taxon>Eukaryota</taxon>
        <taxon>Metazoa</taxon>
        <taxon>Ecdysozoa</taxon>
        <taxon>Nematoda</taxon>
        <taxon>Chromadorea</taxon>
        <taxon>Rhabditida</taxon>
        <taxon>Rhabditina</taxon>
        <taxon>Rhabditomorpha</taxon>
        <taxon>Strongyloidea</taxon>
        <taxon>Trichostrongylidae</taxon>
        <taxon>Haemonchus</taxon>
    </lineage>
</organism>
<accession>A0A7I4YPB3</accession>
<evidence type="ECO:0000256" key="4">
    <source>
        <dbReference type="ARBA" id="ARBA00023040"/>
    </source>
</evidence>
<dbReference type="PANTHER" id="PTHR10489">
    <property type="entry name" value="CELL ADHESION MOLECULE"/>
    <property type="match status" value="1"/>
</dbReference>
<feature type="transmembrane region" description="Helical" evidence="9">
    <location>
        <begin position="87"/>
        <end position="107"/>
    </location>
</feature>
<evidence type="ECO:0000256" key="7">
    <source>
        <dbReference type="ARBA" id="ARBA00023224"/>
    </source>
</evidence>
<dbReference type="SUPFAM" id="SSF81321">
    <property type="entry name" value="Family A G protein-coupled receptor-like"/>
    <property type="match status" value="1"/>
</dbReference>
<feature type="transmembrane region" description="Helical" evidence="9">
    <location>
        <begin position="231"/>
        <end position="251"/>
    </location>
</feature>
<feature type="transmembrane region" description="Helical" evidence="9">
    <location>
        <begin position="42"/>
        <end position="66"/>
    </location>
</feature>
<evidence type="ECO:0000256" key="1">
    <source>
        <dbReference type="ARBA" id="ARBA00004141"/>
    </source>
</evidence>
<dbReference type="WBParaSite" id="HCON_00116710-00001">
    <property type="protein sequence ID" value="HCON_00116710-00001"/>
    <property type="gene ID" value="HCON_00116710"/>
</dbReference>
<dbReference type="OrthoDB" id="6076970at2759"/>
<dbReference type="CDD" id="cd00637">
    <property type="entry name" value="7tm_classA_rhodopsin-like"/>
    <property type="match status" value="1"/>
</dbReference>
<evidence type="ECO:0000256" key="9">
    <source>
        <dbReference type="SAM" id="Phobius"/>
    </source>
</evidence>